<dbReference type="Gene3D" id="3.40.640.10">
    <property type="entry name" value="Type I PLP-dependent aspartate aminotransferase-like (Major domain)"/>
    <property type="match status" value="1"/>
</dbReference>
<reference evidence="2 3" key="1">
    <citation type="submission" date="2020-07" db="EMBL/GenBank/DDBJ databases">
        <title>Sequencing the genomes of 1000 actinobacteria strains.</title>
        <authorList>
            <person name="Klenk H.-P."/>
        </authorList>
    </citation>
    <scope>NUCLEOTIDE SEQUENCE [LARGE SCALE GENOMIC DNA]</scope>
    <source>
        <strain evidence="2 3">DSM 45772</strain>
    </source>
</reference>
<name>A0A7Y9DTC3_9PSEU</name>
<dbReference type="GO" id="GO:0016829">
    <property type="term" value="F:lyase activity"/>
    <property type="evidence" value="ECO:0007669"/>
    <property type="project" value="UniProtKB-KW"/>
</dbReference>
<dbReference type="Gene3D" id="3.90.1150.10">
    <property type="entry name" value="Aspartate Aminotransferase, domain 1"/>
    <property type="match status" value="1"/>
</dbReference>
<evidence type="ECO:0000313" key="3">
    <source>
        <dbReference type="Proteomes" id="UP000535890"/>
    </source>
</evidence>
<sequence length="333" mass="34290">MITAFDARFDVGPGYLNTPSVGVPPRHVVDAVRAWVDDWATGAVSAPAMDAPVDATREAFAALTGFPTTGVAVGSVVSGLLGPVAASFPAGTRVLTAAGEFTSVSFPFAACGHEVTEVPVAEVGARAAEHEVVAVSVAQSADGALVDLEALRASGAFVVLDATQSLGWLPADLSWADVVVAGGYKWLLSPRGCAWAAYSGRALERTTPSAAGWYAGEDRWSTVYGLPLRLAGTARRLDVSPAWSSFVGAAVALPWLAGLDRSAVHAHGVGLATRLRTALDLPPSPSPIVSVPGDPQRLLDAGVRCAARAGAIRVGFHLHNTDADVDLVLDALR</sequence>
<organism evidence="2 3">
    <name type="scientific">Actinomycetospora corticicola</name>
    <dbReference type="NCBI Taxonomy" id="663602"/>
    <lineage>
        <taxon>Bacteria</taxon>
        <taxon>Bacillati</taxon>
        <taxon>Actinomycetota</taxon>
        <taxon>Actinomycetes</taxon>
        <taxon>Pseudonocardiales</taxon>
        <taxon>Pseudonocardiaceae</taxon>
        <taxon>Actinomycetospora</taxon>
    </lineage>
</organism>
<dbReference type="InterPro" id="IPR015424">
    <property type="entry name" value="PyrdxlP-dep_Trfase"/>
</dbReference>
<dbReference type="AlphaFoldDB" id="A0A7Y9DTC3"/>
<dbReference type="Proteomes" id="UP000535890">
    <property type="component" value="Unassembled WGS sequence"/>
</dbReference>
<comment type="caution">
    <text evidence="2">The sequence shown here is derived from an EMBL/GenBank/DDBJ whole genome shotgun (WGS) entry which is preliminary data.</text>
</comment>
<gene>
    <name evidence="2" type="ORF">BJ983_001161</name>
</gene>
<evidence type="ECO:0000313" key="2">
    <source>
        <dbReference type="EMBL" id="NYD35059.1"/>
    </source>
</evidence>
<evidence type="ECO:0000259" key="1">
    <source>
        <dbReference type="Pfam" id="PF00266"/>
    </source>
</evidence>
<dbReference type="PANTHER" id="PTHR43586:SF21">
    <property type="entry name" value="PYRIDOXAL PHOSPHATE (PLP)-DEPENDENT ASPARTATE AMINOTRANSFERASE SUPERFAMILY"/>
    <property type="match status" value="1"/>
</dbReference>
<dbReference type="SUPFAM" id="SSF53383">
    <property type="entry name" value="PLP-dependent transferases"/>
    <property type="match status" value="1"/>
</dbReference>
<keyword evidence="2" id="KW-0456">Lyase</keyword>
<feature type="domain" description="Aminotransferase class V" evidence="1">
    <location>
        <begin position="129"/>
        <end position="280"/>
    </location>
</feature>
<accession>A0A7Y9DTC3</accession>
<dbReference type="InterPro" id="IPR000192">
    <property type="entry name" value="Aminotrans_V_dom"/>
</dbReference>
<dbReference type="InterPro" id="IPR015421">
    <property type="entry name" value="PyrdxlP-dep_Trfase_major"/>
</dbReference>
<proteinExistence type="predicted"/>
<dbReference type="Pfam" id="PF00266">
    <property type="entry name" value="Aminotran_5"/>
    <property type="match status" value="1"/>
</dbReference>
<protein>
    <submittedName>
        <fullName evidence="2">Selenocysteine lyase/cysteine desulfurase</fullName>
    </submittedName>
</protein>
<keyword evidence="3" id="KW-1185">Reference proteome</keyword>
<dbReference type="EMBL" id="JACCBN010000001">
    <property type="protein sequence ID" value="NYD35059.1"/>
    <property type="molecule type" value="Genomic_DNA"/>
</dbReference>
<dbReference type="PANTHER" id="PTHR43586">
    <property type="entry name" value="CYSTEINE DESULFURASE"/>
    <property type="match status" value="1"/>
</dbReference>
<dbReference type="RefSeq" id="WP_179792954.1">
    <property type="nucleotide sequence ID" value="NZ_BAABHP010000004.1"/>
</dbReference>
<dbReference type="InterPro" id="IPR015422">
    <property type="entry name" value="PyrdxlP-dep_Trfase_small"/>
</dbReference>